<evidence type="ECO:0000256" key="1">
    <source>
        <dbReference type="SAM" id="MobiDB-lite"/>
    </source>
</evidence>
<organism evidence="2 3">
    <name type="scientific">Dentiscutata erythropus</name>
    <dbReference type="NCBI Taxonomy" id="1348616"/>
    <lineage>
        <taxon>Eukaryota</taxon>
        <taxon>Fungi</taxon>
        <taxon>Fungi incertae sedis</taxon>
        <taxon>Mucoromycota</taxon>
        <taxon>Glomeromycotina</taxon>
        <taxon>Glomeromycetes</taxon>
        <taxon>Diversisporales</taxon>
        <taxon>Gigasporaceae</taxon>
        <taxon>Dentiscutata</taxon>
    </lineage>
</organism>
<keyword evidence="3" id="KW-1185">Reference proteome</keyword>
<dbReference type="AlphaFoldDB" id="A0A9N9K8I8"/>
<feature type="region of interest" description="Disordered" evidence="1">
    <location>
        <begin position="1"/>
        <end position="38"/>
    </location>
</feature>
<feature type="compositionally biased region" description="Polar residues" evidence="1">
    <location>
        <begin position="20"/>
        <end position="38"/>
    </location>
</feature>
<accession>A0A9N9K8I8</accession>
<feature type="non-terminal residue" evidence="2">
    <location>
        <position position="1"/>
    </location>
</feature>
<protein>
    <submittedName>
        <fullName evidence="2">23035_t:CDS:1</fullName>
    </submittedName>
</protein>
<dbReference type="OrthoDB" id="2445523at2759"/>
<gene>
    <name evidence="2" type="ORF">DERYTH_LOCUS26205</name>
</gene>
<proteinExistence type="predicted"/>
<dbReference type="Proteomes" id="UP000789405">
    <property type="component" value="Unassembled WGS sequence"/>
</dbReference>
<dbReference type="EMBL" id="CAJVPY010053299">
    <property type="protein sequence ID" value="CAG8815984.1"/>
    <property type="molecule type" value="Genomic_DNA"/>
</dbReference>
<feature type="non-terminal residue" evidence="2">
    <location>
        <position position="74"/>
    </location>
</feature>
<evidence type="ECO:0000313" key="3">
    <source>
        <dbReference type="Proteomes" id="UP000789405"/>
    </source>
</evidence>
<sequence length="74" mass="8247">QKYNESEQAEILAKSDKVDSATNNSFQESTDDNSATGSEIFSTANSLQSDKFRATVSCGWAFSWIENPEIKMLF</sequence>
<comment type="caution">
    <text evidence="2">The sequence shown here is derived from an EMBL/GenBank/DDBJ whole genome shotgun (WGS) entry which is preliminary data.</text>
</comment>
<evidence type="ECO:0000313" key="2">
    <source>
        <dbReference type="EMBL" id="CAG8815984.1"/>
    </source>
</evidence>
<name>A0A9N9K8I8_9GLOM</name>
<reference evidence="2" key="1">
    <citation type="submission" date="2021-06" db="EMBL/GenBank/DDBJ databases">
        <authorList>
            <person name="Kallberg Y."/>
            <person name="Tangrot J."/>
            <person name="Rosling A."/>
        </authorList>
    </citation>
    <scope>NUCLEOTIDE SEQUENCE</scope>
    <source>
        <strain evidence="2">MA453B</strain>
    </source>
</reference>